<dbReference type="Proteomes" id="UP000009183">
    <property type="component" value="Chromosome 17"/>
</dbReference>
<keyword evidence="2" id="KW-1185">Reference proteome</keyword>
<dbReference type="InParanoid" id="F6GT93"/>
<name>F6GT93_VITVI</name>
<evidence type="ECO:0000313" key="2">
    <source>
        <dbReference type="Proteomes" id="UP000009183"/>
    </source>
</evidence>
<protein>
    <submittedName>
        <fullName evidence="1">Uncharacterized protein</fullName>
    </submittedName>
</protein>
<gene>
    <name evidence="1" type="ordered locus">VIT_17s0000g05930</name>
</gene>
<sequence length="12" mass="1431">MEKGLWRLLLDG</sequence>
<accession>F6GT93</accession>
<dbReference type="EMBL" id="FN594950">
    <property type="protein sequence ID" value="CCB43102.1"/>
    <property type="molecule type" value="Genomic_DNA"/>
</dbReference>
<dbReference type="HOGENOM" id="CLU_3436931_0_0_1"/>
<organism evidence="1 2">
    <name type="scientific">Vitis vinifera</name>
    <name type="common">Grape</name>
    <dbReference type="NCBI Taxonomy" id="29760"/>
    <lineage>
        <taxon>Eukaryota</taxon>
        <taxon>Viridiplantae</taxon>
        <taxon>Streptophyta</taxon>
        <taxon>Embryophyta</taxon>
        <taxon>Tracheophyta</taxon>
        <taxon>Spermatophyta</taxon>
        <taxon>Magnoliopsida</taxon>
        <taxon>eudicotyledons</taxon>
        <taxon>Gunneridae</taxon>
        <taxon>Pentapetalae</taxon>
        <taxon>rosids</taxon>
        <taxon>Vitales</taxon>
        <taxon>Vitaceae</taxon>
        <taxon>Viteae</taxon>
        <taxon>Vitis</taxon>
    </lineage>
</organism>
<evidence type="ECO:0000313" key="1">
    <source>
        <dbReference type="EMBL" id="CCB43102.1"/>
    </source>
</evidence>
<reference evidence="2" key="1">
    <citation type="journal article" date="2007" name="Nature">
        <title>The grapevine genome sequence suggests ancestral hexaploidization in major angiosperm phyla.</title>
        <authorList>
            <consortium name="The French-Italian Public Consortium for Grapevine Genome Characterization."/>
            <person name="Jaillon O."/>
            <person name="Aury J.-M."/>
            <person name="Noel B."/>
            <person name="Policriti A."/>
            <person name="Clepet C."/>
            <person name="Casagrande A."/>
            <person name="Choisne N."/>
            <person name="Aubourg S."/>
            <person name="Vitulo N."/>
            <person name="Jubin C."/>
            <person name="Vezzi A."/>
            <person name="Legeai F."/>
            <person name="Hugueney P."/>
            <person name="Dasilva C."/>
            <person name="Horner D."/>
            <person name="Mica E."/>
            <person name="Jublot D."/>
            <person name="Poulain J."/>
            <person name="Bruyere C."/>
            <person name="Billault A."/>
            <person name="Segurens B."/>
            <person name="Gouyvenoux M."/>
            <person name="Ugarte E."/>
            <person name="Cattonaro F."/>
            <person name="Anthouard V."/>
            <person name="Vico V."/>
            <person name="Del Fabbro C."/>
            <person name="Alaux M."/>
            <person name="Di Gaspero G."/>
            <person name="Dumas V."/>
            <person name="Felice N."/>
            <person name="Paillard S."/>
            <person name="Juman I."/>
            <person name="Moroldo M."/>
            <person name="Scalabrin S."/>
            <person name="Canaguier A."/>
            <person name="Le Clainche I."/>
            <person name="Malacrida G."/>
            <person name="Durand E."/>
            <person name="Pesole G."/>
            <person name="Laucou V."/>
            <person name="Chatelet P."/>
            <person name="Merdinoglu D."/>
            <person name="Delledonne M."/>
            <person name="Pezzotti M."/>
            <person name="Lecharny A."/>
            <person name="Scarpelli C."/>
            <person name="Artiguenave F."/>
            <person name="Pe M.E."/>
            <person name="Valle G."/>
            <person name="Morgante M."/>
            <person name="Caboche M."/>
            <person name="Adam-Blondon A.-F."/>
            <person name="Weissenbach J."/>
            <person name="Quetier F."/>
            <person name="Wincker P."/>
        </authorList>
    </citation>
    <scope>NUCLEOTIDE SEQUENCE [LARGE SCALE GENOMIC DNA]</scope>
    <source>
        <strain evidence="2">cv. Pinot noir / PN40024</strain>
    </source>
</reference>
<proteinExistence type="predicted"/>